<sequence>MASAPPSPRPRGPAAPDIKPREELPCHRAAGIGPTPACAADPGPAAGCDDDGVPRGRGDARLSPAPSRAPREPRPLREPRPPREPRRPRDPRQPRGPPRTPRRYVQPPAPRDPRG</sequence>
<dbReference type="KEGG" id="vg:3190362"/>
<keyword evidence="3" id="KW-1185">Reference proteome</keyword>
<evidence type="ECO:0000313" key="3">
    <source>
        <dbReference type="Proteomes" id="UP000137988"/>
    </source>
</evidence>
<proteinExistence type="predicted"/>
<dbReference type="Proteomes" id="UP000137988">
    <property type="component" value="Segment"/>
</dbReference>
<evidence type="ECO:0000256" key="1">
    <source>
        <dbReference type="SAM" id="MobiDB-lite"/>
    </source>
</evidence>
<dbReference type="EMBL" id="AY714813">
    <property type="protein sequence ID" value="AAU88137.1"/>
    <property type="molecule type" value="Genomic_DNA"/>
</dbReference>
<protein>
    <submittedName>
        <fullName evidence="2">RNA-binding tegument protein</fullName>
    </submittedName>
</protein>
<organism evidence="2 3">
    <name type="scientific">Cercopithecine alphaherpesvirus 2</name>
    <dbReference type="NCBI Taxonomy" id="10317"/>
    <lineage>
        <taxon>Viruses</taxon>
        <taxon>Duplodnaviria</taxon>
        <taxon>Heunggongvirae</taxon>
        <taxon>Peploviricota</taxon>
        <taxon>Herviviricetes</taxon>
        <taxon>Herpesvirales</taxon>
        <taxon>Orthoherpesviridae</taxon>
        <taxon>Alphaherpesvirinae</taxon>
        <taxon>Simplexvirus</taxon>
        <taxon>Simplexvirus cercopithecinealpha2</taxon>
    </lineage>
</organism>
<dbReference type="GeneID" id="3190362"/>
<evidence type="ECO:0000313" key="2">
    <source>
        <dbReference type="EMBL" id="AAU88137.1"/>
    </source>
</evidence>
<dbReference type="RefSeq" id="YP_164514.1">
    <property type="nucleotide sequence ID" value="NC_006560.1"/>
</dbReference>
<gene>
    <name evidence="2" type="primary">US11</name>
</gene>
<feature type="region of interest" description="Disordered" evidence="1">
    <location>
        <begin position="1"/>
        <end position="115"/>
    </location>
</feature>
<feature type="compositionally biased region" description="Basic and acidic residues" evidence="1">
    <location>
        <begin position="69"/>
        <end position="93"/>
    </location>
</feature>
<accession>Q5Y0N1</accession>
<feature type="compositionally biased region" description="Low complexity" evidence="1">
    <location>
        <begin position="33"/>
        <end position="47"/>
    </location>
</feature>
<feature type="compositionally biased region" description="Pro residues" evidence="1">
    <location>
        <begin position="1"/>
        <end position="13"/>
    </location>
</feature>
<name>Q5Y0N1_9ALPH</name>
<reference evidence="2 3" key="1">
    <citation type="journal article" date="2005" name="Virology">
        <title>Complete genome sequence of cercopithecine herpesvirus 2 (SA8) and comparison with other simplexviruses.</title>
        <authorList>
            <person name="Tyler S.D."/>
            <person name="Peters G.A."/>
            <person name="Severini A."/>
        </authorList>
    </citation>
    <scope>NUCLEOTIDE SEQUENCE [LARGE SCALE GENOMIC DNA]</scope>
</reference>